<dbReference type="Pfam" id="PF00440">
    <property type="entry name" value="TetR_N"/>
    <property type="match status" value="1"/>
</dbReference>
<dbReference type="PANTHER" id="PTHR30055:SF234">
    <property type="entry name" value="HTH-TYPE TRANSCRIPTIONAL REGULATOR BETI"/>
    <property type="match status" value="1"/>
</dbReference>
<dbReference type="PANTHER" id="PTHR30055">
    <property type="entry name" value="HTH-TYPE TRANSCRIPTIONAL REGULATOR RUTR"/>
    <property type="match status" value="1"/>
</dbReference>
<evidence type="ECO:0000313" key="6">
    <source>
        <dbReference type="Proteomes" id="UP001501116"/>
    </source>
</evidence>
<comment type="caution">
    <text evidence="5">The sequence shown here is derived from an EMBL/GenBank/DDBJ whole genome shotgun (WGS) entry which is preliminary data.</text>
</comment>
<dbReference type="InterPro" id="IPR050109">
    <property type="entry name" value="HTH-type_TetR-like_transc_reg"/>
</dbReference>
<feature type="domain" description="HTH tetR-type" evidence="4">
    <location>
        <begin position="24"/>
        <end position="70"/>
    </location>
</feature>
<organism evidence="5 6">
    <name type="scientific">Amycolatopsis minnesotensis</name>
    <dbReference type="NCBI Taxonomy" id="337894"/>
    <lineage>
        <taxon>Bacteria</taxon>
        <taxon>Bacillati</taxon>
        <taxon>Actinomycetota</taxon>
        <taxon>Actinomycetes</taxon>
        <taxon>Pseudonocardiales</taxon>
        <taxon>Pseudonocardiaceae</taxon>
        <taxon>Amycolatopsis</taxon>
    </lineage>
</organism>
<evidence type="ECO:0000256" key="2">
    <source>
        <dbReference type="ARBA" id="ARBA00023125"/>
    </source>
</evidence>
<dbReference type="InterPro" id="IPR001647">
    <property type="entry name" value="HTH_TetR"/>
</dbReference>
<keyword evidence="1" id="KW-0805">Transcription regulation</keyword>
<gene>
    <name evidence="5" type="ORF">GCM10009754_62070</name>
</gene>
<dbReference type="Gene3D" id="1.10.357.10">
    <property type="entry name" value="Tetracycline Repressor, domain 2"/>
    <property type="match status" value="1"/>
</dbReference>
<dbReference type="InterPro" id="IPR009057">
    <property type="entry name" value="Homeodomain-like_sf"/>
</dbReference>
<keyword evidence="2" id="KW-0238">DNA-binding</keyword>
<name>A0ABN2RZJ3_9PSEU</name>
<dbReference type="EMBL" id="BAAANN010000029">
    <property type="protein sequence ID" value="GAA1977771.1"/>
    <property type="molecule type" value="Genomic_DNA"/>
</dbReference>
<evidence type="ECO:0000313" key="5">
    <source>
        <dbReference type="EMBL" id="GAA1977771.1"/>
    </source>
</evidence>
<protein>
    <submittedName>
        <fullName evidence="5">TetR/AcrR family transcriptional regulator</fullName>
    </submittedName>
</protein>
<dbReference type="RefSeq" id="WP_344426865.1">
    <property type="nucleotide sequence ID" value="NZ_BAAANN010000029.1"/>
</dbReference>
<accession>A0ABN2RZJ3</accession>
<dbReference type="SUPFAM" id="SSF46689">
    <property type="entry name" value="Homeodomain-like"/>
    <property type="match status" value="1"/>
</dbReference>
<evidence type="ECO:0000259" key="4">
    <source>
        <dbReference type="Pfam" id="PF00440"/>
    </source>
</evidence>
<evidence type="ECO:0000256" key="1">
    <source>
        <dbReference type="ARBA" id="ARBA00023015"/>
    </source>
</evidence>
<sequence length="208" mass="21882">MQITPRAEDGAGLTVTEAARRAQIVAATIATIAELGYAKTSFAKIKERAGLSSTRIIGYHFTNKAGLMMAVLTAITGAKEEFLRDRAGAPAGRAAMLRAHIETEVAFLGAYPEYVRVLAELAGGVDDPAGWAIAGPVLEGMRTGQVIRVLTQGRREGAFGEFDPEVVGRSVAHAIDGAAAAYAENPALDLGHYGTELADLFDRATRPA</sequence>
<evidence type="ECO:0000256" key="3">
    <source>
        <dbReference type="ARBA" id="ARBA00023163"/>
    </source>
</evidence>
<keyword evidence="3" id="KW-0804">Transcription</keyword>
<reference evidence="5 6" key="1">
    <citation type="journal article" date="2019" name="Int. J. Syst. Evol. Microbiol.">
        <title>The Global Catalogue of Microorganisms (GCM) 10K type strain sequencing project: providing services to taxonomists for standard genome sequencing and annotation.</title>
        <authorList>
            <consortium name="The Broad Institute Genomics Platform"/>
            <consortium name="The Broad Institute Genome Sequencing Center for Infectious Disease"/>
            <person name="Wu L."/>
            <person name="Ma J."/>
        </authorList>
    </citation>
    <scope>NUCLEOTIDE SEQUENCE [LARGE SCALE GENOMIC DNA]</scope>
    <source>
        <strain evidence="5 6">JCM 14545</strain>
    </source>
</reference>
<keyword evidence="6" id="KW-1185">Reference proteome</keyword>
<proteinExistence type="predicted"/>
<dbReference type="Proteomes" id="UP001501116">
    <property type="component" value="Unassembled WGS sequence"/>
</dbReference>